<dbReference type="OrthoDB" id="6359816at2759"/>
<accession>A0A1L7XNW5</accession>
<organism evidence="2 3">
    <name type="scientific">Phialocephala subalpina</name>
    <dbReference type="NCBI Taxonomy" id="576137"/>
    <lineage>
        <taxon>Eukaryota</taxon>
        <taxon>Fungi</taxon>
        <taxon>Dikarya</taxon>
        <taxon>Ascomycota</taxon>
        <taxon>Pezizomycotina</taxon>
        <taxon>Leotiomycetes</taxon>
        <taxon>Helotiales</taxon>
        <taxon>Mollisiaceae</taxon>
        <taxon>Phialocephala</taxon>
        <taxon>Phialocephala fortinii species complex</taxon>
    </lineage>
</organism>
<evidence type="ECO:0000259" key="1">
    <source>
        <dbReference type="PROSITE" id="PS50097"/>
    </source>
</evidence>
<dbReference type="PANTHER" id="PTHR47843">
    <property type="entry name" value="BTB DOMAIN-CONTAINING PROTEIN-RELATED"/>
    <property type="match status" value="1"/>
</dbReference>
<dbReference type="SUPFAM" id="SSF54695">
    <property type="entry name" value="POZ domain"/>
    <property type="match status" value="1"/>
</dbReference>
<dbReference type="EMBL" id="FJOG01000039">
    <property type="protein sequence ID" value="CZR66719.1"/>
    <property type="molecule type" value="Genomic_DNA"/>
</dbReference>
<protein>
    <recommendedName>
        <fullName evidence="1">BTB domain-containing protein</fullName>
    </recommendedName>
</protein>
<dbReference type="PANTHER" id="PTHR47843:SF5">
    <property type="entry name" value="BTB_POZ DOMAIN PROTEIN"/>
    <property type="match status" value="1"/>
</dbReference>
<dbReference type="Pfam" id="PF00651">
    <property type="entry name" value="BTB"/>
    <property type="match status" value="1"/>
</dbReference>
<gene>
    <name evidence="2" type="ORF">PAC_16620</name>
</gene>
<evidence type="ECO:0000313" key="2">
    <source>
        <dbReference type="EMBL" id="CZR66719.1"/>
    </source>
</evidence>
<dbReference type="AlphaFoldDB" id="A0A1L7XNW5"/>
<dbReference type="CDD" id="cd18186">
    <property type="entry name" value="BTB_POZ_ZBTB_KLHL-like"/>
    <property type="match status" value="1"/>
</dbReference>
<reference evidence="2 3" key="1">
    <citation type="submission" date="2016-03" db="EMBL/GenBank/DDBJ databases">
        <authorList>
            <person name="Ploux O."/>
        </authorList>
    </citation>
    <scope>NUCLEOTIDE SEQUENCE [LARGE SCALE GENOMIC DNA]</scope>
    <source>
        <strain evidence="2 3">UAMH 11012</strain>
    </source>
</reference>
<dbReference type="Proteomes" id="UP000184330">
    <property type="component" value="Unassembled WGS sequence"/>
</dbReference>
<name>A0A1L7XNW5_9HELO</name>
<proteinExistence type="predicted"/>
<dbReference type="PROSITE" id="PS50097">
    <property type="entry name" value="BTB"/>
    <property type="match status" value="1"/>
</dbReference>
<keyword evidence="3" id="KW-1185">Reference proteome</keyword>
<evidence type="ECO:0000313" key="3">
    <source>
        <dbReference type="Proteomes" id="UP000184330"/>
    </source>
</evidence>
<dbReference type="InterPro" id="IPR011333">
    <property type="entry name" value="SKP1/BTB/POZ_sf"/>
</dbReference>
<feature type="domain" description="BTB" evidence="1">
    <location>
        <begin position="25"/>
        <end position="85"/>
    </location>
</feature>
<dbReference type="Gene3D" id="3.30.710.10">
    <property type="entry name" value="Potassium Channel Kv1.1, Chain A"/>
    <property type="match status" value="1"/>
</dbReference>
<sequence length="253" mass="28484">MPSTDHHQLEQLASTIASLRSGKYSDFTIRCSDGALIRVHRAIVCPRSQVLSAAVDGAFKEALSQEIFLEEDEPLIVAKMIDFLYCLDYDDHRLDAGFQGTESIPAVDETAAAEPPTGLNASSLLVNAKTYIIADKYNIQSLKEWAVTKYKEVVPATWNSASFVESARLIFENTPESDRMLREIIIRKASENVKALFDRSEFVTLLQGHGDFTMEVLRDVVFNPPDDVRLQEVELDFSWGCVTTKKDKRKSRF</sequence>
<dbReference type="InterPro" id="IPR000210">
    <property type="entry name" value="BTB/POZ_dom"/>
</dbReference>